<evidence type="ECO:0000256" key="6">
    <source>
        <dbReference type="ARBA" id="ARBA00023239"/>
    </source>
</evidence>
<dbReference type="NCBIfam" id="NF000689">
    <property type="entry name" value="PRK00035.2-1"/>
    <property type="match status" value="1"/>
</dbReference>
<evidence type="ECO:0000256" key="10">
    <source>
        <dbReference type="SAM" id="MobiDB-lite"/>
    </source>
</evidence>
<evidence type="ECO:0000256" key="2">
    <source>
        <dbReference type="ARBA" id="ARBA00007718"/>
    </source>
</evidence>
<dbReference type="InterPro" id="IPR001015">
    <property type="entry name" value="Ferrochelatase"/>
</dbReference>
<dbReference type="PANTHER" id="PTHR11108">
    <property type="entry name" value="FERROCHELATASE"/>
    <property type="match status" value="1"/>
</dbReference>
<keyword evidence="5" id="KW-0350">Heme biosynthesis</keyword>
<proteinExistence type="inferred from homology"/>
<evidence type="ECO:0000313" key="11">
    <source>
        <dbReference type="EMBL" id="TWT48146.1"/>
    </source>
</evidence>
<feature type="compositionally biased region" description="Gly residues" evidence="10">
    <location>
        <begin position="340"/>
        <end position="350"/>
    </location>
</feature>
<keyword evidence="6 11" id="KW-0456">Lyase</keyword>
<evidence type="ECO:0000256" key="3">
    <source>
        <dbReference type="ARBA" id="ARBA00013215"/>
    </source>
</evidence>
<protein>
    <recommendedName>
        <fullName evidence="3">coproporphyrin ferrochelatase</fullName>
        <ecNumber evidence="3">4.99.1.9</ecNumber>
    </recommendedName>
</protein>
<evidence type="ECO:0000256" key="4">
    <source>
        <dbReference type="ARBA" id="ARBA00023004"/>
    </source>
</evidence>
<feature type="region of interest" description="Disordered" evidence="10">
    <location>
        <begin position="317"/>
        <end position="350"/>
    </location>
</feature>
<evidence type="ECO:0000256" key="1">
    <source>
        <dbReference type="ARBA" id="ARBA00004744"/>
    </source>
</evidence>
<evidence type="ECO:0000256" key="9">
    <source>
        <dbReference type="RuleBase" id="RU004185"/>
    </source>
</evidence>
<name>A0A5C5WB57_9BACT</name>
<evidence type="ECO:0000313" key="12">
    <source>
        <dbReference type="Proteomes" id="UP000316598"/>
    </source>
</evidence>
<dbReference type="AlphaFoldDB" id="A0A5C5WB57"/>
<organism evidence="11 12">
    <name type="scientific">Rubripirellula amarantea</name>
    <dbReference type="NCBI Taxonomy" id="2527999"/>
    <lineage>
        <taxon>Bacteria</taxon>
        <taxon>Pseudomonadati</taxon>
        <taxon>Planctomycetota</taxon>
        <taxon>Planctomycetia</taxon>
        <taxon>Pirellulales</taxon>
        <taxon>Pirellulaceae</taxon>
        <taxon>Rubripirellula</taxon>
    </lineage>
</organism>
<comment type="caution">
    <text evidence="11">The sequence shown here is derived from an EMBL/GenBank/DDBJ whole genome shotgun (WGS) entry which is preliminary data.</text>
</comment>
<feature type="compositionally biased region" description="Low complexity" evidence="10">
    <location>
        <begin position="325"/>
        <end position="337"/>
    </location>
</feature>
<accession>A0A5C5WB57</accession>
<comment type="similarity">
    <text evidence="2 9">Belongs to the ferrochelatase family.</text>
</comment>
<dbReference type="EC" id="4.99.1.9" evidence="3"/>
<dbReference type="InterPro" id="IPR033659">
    <property type="entry name" value="Ferrochelatase_N"/>
</dbReference>
<dbReference type="Gene3D" id="3.40.50.1400">
    <property type="match status" value="2"/>
</dbReference>
<keyword evidence="12" id="KW-1185">Reference proteome</keyword>
<dbReference type="UniPathway" id="UPA00252"/>
<reference evidence="11 12" key="1">
    <citation type="submission" date="2019-02" db="EMBL/GenBank/DDBJ databases">
        <title>Deep-cultivation of Planctomycetes and their phenomic and genomic characterization uncovers novel biology.</title>
        <authorList>
            <person name="Wiegand S."/>
            <person name="Jogler M."/>
            <person name="Boedeker C."/>
            <person name="Pinto D."/>
            <person name="Vollmers J."/>
            <person name="Rivas-Marin E."/>
            <person name="Kohn T."/>
            <person name="Peeters S.H."/>
            <person name="Heuer A."/>
            <person name="Rast P."/>
            <person name="Oberbeckmann S."/>
            <person name="Bunk B."/>
            <person name="Jeske O."/>
            <person name="Meyerdierks A."/>
            <person name="Storesund J.E."/>
            <person name="Kallscheuer N."/>
            <person name="Luecker S."/>
            <person name="Lage O.M."/>
            <person name="Pohl T."/>
            <person name="Merkel B.J."/>
            <person name="Hornburger P."/>
            <person name="Mueller R.-W."/>
            <person name="Bruemmer F."/>
            <person name="Labrenz M."/>
            <person name="Spormann A.M."/>
            <person name="Op Den Camp H."/>
            <person name="Overmann J."/>
            <person name="Amann R."/>
            <person name="Jetten M.S.M."/>
            <person name="Mascher T."/>
            <person name="Medema M.H."/>
            <person name="Devos D.P."/>
            <person name="Kaster A.-K."/>
            <person name="Ovreas L."/>
            <person name="Rohde M."/>
            <person name="Galperin M.Y."/>
            <person name="Jogler C."/>
        </authorList>
    </citation>
    <scope>NUCLEOTIDE SEQUENCE [LARGE SCALE GENOMIC DNA]</scope>
    <source>
        <strain evidence="11 12">Pla22</strain>
    </source>
</reference>
<dbReference type="NCBIfam" id="TIGR00109">
    <property type="entry name" value="hemH"/>
    <property type="match status" value="1"/>
</dbReference>
<dbReference type="CDD" id="cd00419">
    <property type="entry name" value="Ferrochelatase_C"/>
    <property type="match status" value="1"/>
</dbReference>
<dbReference type="CDD" id="cd03411">
    <property type="entry name" value="Ferrochelatase_N"/>
    <property type="match status" value="1"/>
</dbReference>
<dbReference type="PANTHER" id="PTHR11108:SF1">
    <property type="entry name" value="FERROCHELATASE, MITOCHONDRIAL"/>
    <property type="match status" value="1"/>
</dbReference>
<dbReference type="GO" id="GO:0004325">
    <property type="term" value="F:ferrochelatase activity"/>
    <property type="evidence" value="ECO:0007669"/>
    <property type="project" value="InterPro"/>
</dbReference>
<evidence type="ECO:0000256" key="8">
    <source>
        <dbReference type="ARBA" id="ARBA00024536"/>
    </source>
</evidence>
<evidence type="ECO:0000256" key="7">
    <source>
        <dbReference type="ARBA" id="ARBA00023244"/>
    </source>
</evidence>
<dbReference type="InterPro" id="IPR033644">
    <property type="entry name" value="Ferrochelatase_C"/>
</dbReference>
<dbReference type="Proteomes" id="UP000316598">
    <property type="component" value="Unassembled WGS sequence"/>
</dbReference>
<dbReference type="EMBL" id="SJPI01000004">
    <property type="protein sequence ID" value="TWT48146.1"/>
    <property type="molecule type" value="Genomic_DNA"/>
</dbReference>
<comment type="pathway">
    <text evidence="1">Porphyrin-containing compound metabolism; protoheme biosynthesis.</text>
</comment>
<dbReference type="SUPFAM" id="SSF53800">
    <property type="entry name" value="Chelatase"/>
    <property type="match status" value="1"/>
</dbReference>
<dbReference type="Pfam" id="PF00762">
    <property type="entry name" value="Ferrochelatase"/>
    <property type="match status" value="1"/>
</dbReference>
<evidence type="ECO:0000256" key="5">
    <source>
        <dbReference type="ARBA" id="ARBA00023133"/>
    </source>
</evidence>
<comment type="catalytic activity">
    <reaction evidence="8">
        <text>Fe-coproporphyrin III + 2 H(+) = coproporphyrin III + Fe(2+)</text>
        <dbReference type="Rhea" id="RHEA:49572"/>
        <dbReference type="ChEBI" id="CHEBI:15378"/>
        <dbReference type="ChEBI" id="CHEBI:29033"/>
        <dbReference type="ChEBI" id="CHEBI:68438"/>
        <dbReference type="ChEBI" id="CHEBI:131725"/>
        <dbReference type="EC" id="4.99.1.9"/>
    </reaction>
    <physiologicalReaction direction="right-to-left" evidence="8">
        <dbReference type="Rhea" id="RHEA:49574"/>
    </physiologicalReaction>
</comment>
<keyword evidence="7" id="KW-0627">Porphyrin biosynthesis</keyword>
<gene>
    <name evidence="11" type="primary">hemH</name>
    <name evidence="11" type="ORF">Pla22_51470</name>
</gene>
<dbReference type="GO" id="GO:0006783">
    <property type="term" value="P:heme biosynthetic process"/>
    <property type="evidence" value="ECO:0007669"/>
    <property type="project" value="UniProtKB-KW"/>
</dbReference>
<sequence length="350" mass="39117">MDDVIPFLENVLRGKNVPRERMLEVVEHYRHYDGVSPINEQNRQLLDAIKTEFASAGLEIPVYWGNRNWHPMFADTLRQMRDDGCKRSLAFFTSMFSCYSGCRQYRENIMAAQEEVGEGAPIVEKVRMGFNHPGFIEAMSESVRDSMAQFDTGSEEVTVRFTAHSIPMSMADHCDYVKQLNESCRLIAQSCELPDWKLVYQSRSGPPTQPWLEPDICDEIESLHEAGQLKKLLIVPIGFVSDHMEVVYDLDDEAATLCKKLGVPMQRAATAGTSSPFVKMIRQLVEERLGKTSERPALGSLGAWHDVCPADCCTYTPRRPGATQPSRPDASRPSAASGHASGGRPGTNRS</sequence>
<keyword evidence="4" id="KW-0408">Iron</keyword>